<dbReference type="PANTHER" id="PTHR11243:SF23">
    <property type="entry name" value="LD06925P"/>
    <property type="match status" value="1"/>
</dbReference>
<dbReference type="SUPFAM" id="SSF50729">
    <property type="entry name" value="PH domain-like"/>
    <property type="match status" value="1"/>
</dbReference>
<protein>
    <recommendedName>
        <fullName evidence="9">SH2 domain-containing protein</fullName>
    </recommendedName>
</protein>
<dbReference type="EMBL" id="GL832956">
    <property type="protein sequence ID" value="EGD76139.1"/>
    <property type="molecule type" value="Genomic_DNA"/>
</dbReference>
<name>F2TXN0_SALR5</name>
<dbReference type="InterPro" id="IPR000980">
    <property type="entry name" value="SH2"/>
</dbReference>
<dbReference type="PROSITE" id="PS50001">
    <property type="entry name" value="SH2"/>
    <property type="match status" value="1"/>
</dbReference>
<accession>F2TXN0</accession>
<reference evidence="7" key="1">
    <citation type="submission" date="2009-08" db="EMBL/GenBank/DDBJ databases">
        <title>Annotation of Salpingoeca rosetta.</title>
        <authorList>
            <consortium name="The Broad Institute Genome Sequencing Platform"/>
            <person name="Russ C."/>
            <person name="Cuomo C."/>
            <person name="Burger G."/>
            <person name="Gray M.W."/>
            <person name="Holland P.W.H."/>
            <person name="King N."/>
            <person name="Lang F.B.F."/>
            <person name="Roger A.J."/>
            <person name="Ruiz-Trillo I."/>
            <person name="Young S.K."/>
            <person name="Zeng Q."/>
            <person name="Gargeya S."/>
            <person name="Alvarado L."/>
            <person name="Berlin A."/>
            <person name="Chapman S.B."/>
            <person name="Chen Z."/>
            <person name="Freedman E."/>
            <person name="Gellesch M."/>
            <person name="Goldberg J."/>
            <person name="Griggs A."/>
            <person name="Gujja S."/>
            <person name="Heilman E."/>
            <person name="Heiman D."/>
            <person name="Howarth C."/>
            <person name="Mehta T."/>
            <person name="Neiman D."/>
            <person name="Pearson M."/>
            <person name="Roberts A."/>
            <person name="Saif S."/>
            <person name="Shea T."/>
            <person name="Shenoy N."/>
            <person name="Sisk P."/>
            <person name="Stolte C."/>
            <person name="Sykes S."/>
            <person name="White J."/>
            <person name="Yandava C."/>
            <person name="Haas B."/>
            <person name="Nusbaum C."/>
            <person name="Birren B."/>
        </authorList>
    </citation>
    <scope>NUCLEOTIDE SEQUENCE [LARGE SCALE GENOMIC DNA]</scope>
    <source>
        <strain evidence="7">ATCC 50818</strain>
    </source>
</reference>
<dbReference type="InterPro" id="IPR013761">
    <property type="entry name" value="SAM/pointed_sf"/>
</dbReference>
<feature type="domain" description="SAM" evidence="6">
    <location>
        <begin position="1"/>
        <end position="63"/>
    </location>
</feature>
<evidence type="ECO:0000313" key="8">
    <source>
        <dbReference type="Proteomes" id="UP000007799"/>
    </source>
</evidence>
<dbReference type="Pfam" id="PF00169">
    <property type="entry name" value="PH"/>
    <property type="match status" value="1"/>
</dbReference>
<dbReference type="Gene3D" id="3.30.505.10">
    <property type="entry name" value="SH2 domain"/>
    <property type="match status" value="1"/>
</dbReference>
<dbReference type="SMART" id="SM00252">
    <property type="entry name" value="SH2"/>
    <property type="match status" value="1"/>
</dbReference>
<dbReference type="eggNOG" id="KOG3751">
    <property type="taxonomic scope" value="Eukaryota"/>
</dbReference>
<dbReference type="PROSITE" id="PS50105">
    <property type="entry name" value="SAM_DOMAIN"/>
    <property type="match status" value="1"/>
</dbReference>
<evidence type="ECO:0000256" key="1">
    <source>
        <dbReference type="ARBA" id="ARBA00022999"/>
    </source>
</evidence>
<dbReference type="InParanoid" id="F2TXN0"/>
<evidence type="ECO:0000256" key="3">
    <source>
        <dbReference type="SAM" id="MobiDB-lite"/>
    </source>
</evidence>
<sequence>MADVEEWLTGLKLTKYIQVFADHGVDSLEKAGALTSDKLTEMGITLQGHRNRILKHLPSAGATDEQQQAQLEQQEQQEQQEQPQEPSQPQTAAPAEQQQDEAEAGPEAAPAPPRPAPKPKPKPKPKPRTDSLSAEQPPAAENNGTPTQQQQQQEEQQHVQEEQQEEEQQQEGEQQVQHGAQSEEDDVQEQANPEPVAAQNTGAASTKEETIDQLDNILGDIENMLGDLDGPHMAEETGQGHDGAQSTKHIDDGDYEHNADTGMASSVAVLSSMQDSDLDDLLADLCSFGTEKYFPHSVRADIEATAQTSQLAGNAKRRLFQEYFSNTARVPDVKGFAQIKEGKKWKKRFCVLRASGVYFSAKGESEASRDLQVYVKFDEHYVCTPLPAFLTKLKAPTHFAIAFRPNIRKRRFEPQDIPTMTFSSDDDRNIWLAGIRFAVFGANLREGYEETCKRFDKLAELGEFNPDTAKQFKAPTRQDVRHVNKKLVQKWQSMRAASSDSPNVSAATGVEFDDFADDSKSGDGKNGEKDSITSQLLQHAWFHGALSRDAAEALLRDYNFAQGAYLVRESTSHPGDYVISLCFESKPHHYKVKKVQGSGGRVSFGLDQGPRFPYLPDLITHYSGNVGRLPTQLALAIPRKN</sequence>
<dbReference type="KEGG" id="sre:PTSG_11649"/>
<feature type="compositionally biased region" description="Basic and acidic residues" evidence="3">
    <location>
        <begin position="229"/>
        <end position="239"/>
    </location>
</feature>
<dbReference type="FunCoup" id="F2TXN0">
    <property type="interactions" value="333"/>
</dbReference>
<dbReference type="SUPFAM" id="SSF55550">
    <property type="entry name" value="SH2 domain"/>
    <property type="match status" value="1"/>
</dbReference>
<evidence type="ECO:0008006" key="9">
    <source>
        <dbReference type="Google" id="ProtNLM"/>
    </source>
</evidence>
<keyword evidence="1 2" id="KW-0727">SH2 domain</keyword>
<evidence type="ECO:0000256" key="2">
    <source>
        <dbReference type="PROSITE-ProRule" id="PRU00191"/>
    </source>
</evidence>
<evidence type="ECO:0000313" key="7">
    <source>
        <dbReference type="EMBL" id="EGD76139.1"/>
    </source>
</evidence>
<evidence type="ECO:0000259" key="5">
    <source>
        <dbReference type="PROSITE" id="PS50003"/>
    </source>
</evidence>
<gene>
    <name evidence="7" type="ORF">PTSG_11649</name>
</gene>
<keyword evidence="8" id="KW-1185">Reference proteome</keyword>
<feature type="domain" description="SH2" evidence="4">
    <location>
        <begin position="541"/>
        <end position="639"/>
    </location>
</feature>
<dbReference type="InterPro" id="IPR036860">
    <property type="entry name" value="SH2_dom_sf"/>
</dbReference>
<dbReference type="GeneID" id="16078909"/>
<dbReference type="PROSITE" id="PS50003">
    <property type="entry name" value="PH_DOMAIN"/>
    <property type="match status" value="1"/>
</dbReference>
<dbReference type="InterPro" id="IPR001660">
    <property type="entry name" value="SAM"/>
</dbReference>
<feature type="compositionally biased region" description="Basic residues" evidence="3">
    <location>
        <begin position="117"/>
        <end position="126"/>
    </location>
</feature>
<proteinExistence type="predicted"/>
<dbReference type="CDD" id="cd01259">
    <property type="entry name" value="PH_APBB1IP"/>
    <property type="match status" value="1"/>
</dbReference>
<organism evidence="8">
    <name type="scientific">Salpingoeca rosetta (strain ATCC 50818 / BSB-021)</name>
    <dbReference type="NCBI Taxonomy" id="946362"/>
    <lineage>
        <taxon>Eukaryota</taxon>
        <taxon>Choanoflagellata</taxon>
        <taxon>Craspedida</taxon>
        <taxon>Salpingoecidae</taxon>
        <taxon>Salpingoeca</taxon>
    </lineage>
</organism>
<dbReference type="SMART" id="SM00454">
    <property type="entry name" value="SAM"/>
    <property type="match status" value="1"/>
</dbReference>
<dbReference type="Pfam" id="PF00017">
    <property type="entry name" value="SH2"/>
    <property type="match status" value="1"/>
</dbReference>
<feature type="region of interest" description="Disordered" evidence="3">
    <location>
        <begin position="222"/>
        <end position="259"/>
    </location>
</feature>
<feature type="compositionally biased region" description="Low complexity" evidence="3">
    <location>
        <begin position="65"/>
        <end position="97"/>
    </location>
</feature>
<dbReference type="CDD" id="cd00173">
    <property type="entry name" value="SH2"/>
    <property type="match status" value="1"/>
</dbReference>
<feature type="domain" description="PH" evidence="5">
    <location>
        <begin position="330"/>
        <end position="440"/>
    </location>
</feature>
<evidence type="ECO:0000259" key="4">
    <source>
        <dbReference type="PROSITE" id="PS50001"/>
    </source>
</evidence>
<dbReference type="AlphaFoldDB" id="F2TXN0"/>
<dbReference type="Proteomes" id="UP000007799">
    <property type="component" value="Unassembled WGS sequence"/>
</dbReference>
<dbReference type="InterPro" id="IPR039664">
    <property type="entry name" value="GRB/APBB1IP"/>
</dbReference>
<dbReference type="Pfam" id="PF00536">
    <property type="entry name" value="SAM_1"/>
    <property type="match status" value="1"/>
</dbReference>
<dbReference type="PANTHER" id="PTHR11243">
    <property type="entry name" value="GROWTH FACTOR RECEPTOR-BOUND PROTEIN"/>
    <property type="match status" value="1"/>
</dbReference>
<evidence type="ECO:0000259" key="6">
    <source>
        <dbReference type="PROSITE" id="PS50105"/>
    </source>
</evidence>
<dbReference type="PRINTS" id="PR00401">
    <property type="entry name" value="SH2DOMAIN"/>
</dbReference>
<dbReference type="InterPro" id="IPR039665">
    <property type="entry name" value="PH_APBB1IP"/>
</dbReference>
<dbReference type="STRING" id="946362.F2TXN0"/>
<dbReference type="Gene3D" id="2.30.29.30">
    <property type="entry name" value="Pleckstrin-homology domain (PH domain)/Phosphotyrosine-binding domain (PTB)"/>
    <property type="match status" value="1"/>
</dbReference>
<dbReference type="SMART" id="SM00233">
    <property type="entry name" value="PH"/>
    <property type="match status" value="1"/>
</dbReference>
<feature type="compositionally biased region" description="Basic and acidic residues" evidence="3">
    <location>
        <begin position="248"/>
        <end position="259"/>
    </location>
</feature>
<dbReference type="InterPro" id="IPR001849">
    <property type="entry name" value="PH_domain"/>
</dbReference>
<dbReference type="OrthoDB" id="5977126at2759"/>
<dbReference type="SUPFAM" id="SSF47769">
    <property type="entry name" value="SAM/Pointed domain"/>
    <property type="match status" value="1"/>
</dbReference>
<feature type="region of interest" description="Disordered" evidence="3">
    <location>
        <begin position="61"/>
        <end position="208"/>
    </location>
</feature>
<dbReference type="RefSeq" id="XP_004998314.1">
    <property type="nucleotide sequence ID" value="XM_004998257.1"/>
</dbReference>
<dbReference type="Gene3D" id="1.10.150.50">
    <property type="entry name" value="Transcription Factor, Ets-1"/>
    <property type="match status" value="1"/>
</dbReference>
<dbReference type="InterPro" id="IPR011993">
    <property type="entry name" value="PH-like_dom_sf"/>
</dbReference>